<evidence type="ECO:0008006" key="3">
    <source>
        <dbReference type="Google" id="ProtNLM"/>
    </source>
</evidence>
<dbReference type="AlphaFoldDB" id="A0A1F2PJ98"/>
<dbReference type="Pfam" id="PF10923">
    <property type="entry name" value="BrxC_BrxD"/>
    <property type="match status" value="1"/>
</dbReference>
<organism evidence="1 2">
    <name type="scientific">Acetobacterium wieringae</name>
    <dbReference type="NCBI Taxonomy" id="52694"/>
    <lineage>
        <taxon>Bacteria</taxon>
        <taxon>Bacillati</taxon>
        <taxon>Bacillota</taxon>
        <taxon>Clostridia</taxon>
        <taxon>Eubacteriales</taxon>
        <taxon>Eubacteriaceae</taxon>
        <taxon>Acetobacterium</taxon>
    </lineage>
</organism>
<dbReference type="Gene3D" id="3.40.50.300">
    <property type="entry name" value="P-loop containing nucleotide triphosphate hydrolases"/>
    <property type="match status" value="1"/>
</dbReference>
<name>A0A1F2PJ98_9FIRM</name>
<reference evidence="1 2" key="1">
    <citation type="submission" date="2015-09" db="EMBL/GenBank/DDBJ databases">
        <title>Genome sequence of Acetobacterium wieringae DSM 1911.</title>
        <authorList>
            <person name="Poehlein A."/>
            <person name="Bengelsdorf F.R."/>
            <person name="Schiel-Bengelsdorf B."/>
            <person name="Duerre P."/>
            <person name="Daniel R."/>
        </authorList>
    </citation>
    <scope>NUCLEOTIDE SEQUENCE [LARGE SCALE GENOMIC DNA]</scope>
    <source>
        <strain evidence="1 2">DSM 1911</strain>
    </source>
</reference>
<dbReference type="InterPro" id="IPR027417">
    <property type="entry name" value="P-loop_NTPase"/>
</dbReference>
<comment type="caution">
    <text evidence="1">The sequence shown here is derived from an EMBL/GenBank/DDBJ whole genome shotgun (WGS) entry which is preliminary data.</text>
</comment>
<dbReference type="RefSeq" id="WP_070370484.1">
    <property type="nucleotide sequence ID" value="NZ_LKEU01000023.1"/>
</dbReference>
<dbReference type="SUPFAM" id="SSF52540">
    <property type="entry name" value="P-loop containing nucleoside triphosphate hydrolases"/>
    <property type="match status" value="1"/>
</dbReference>
<protein>
    <recommendedName>
        <fullName evidence="3">Biotin carboxylase</fullName>
    </recommendedName>
</protein>
<dbReference type="STRING" id="52694.ACWI_11490"/>
<gene>
    <name evidence="1" type="ORF">ACWI_11490</name>
</gene>
<dbReference type="EMBL" id="LKEU01000023">
    <property type="protein sequence ID" value="OFV71420.1"/>
    <property type="molecule type" value="Genomic_DNA"/>
</dbReference>
<accession>A0A1F2PJ98</accession>
<dbReference type="OrthoDB" id="9772976at2"/>
<dbReference type="InterPro" id="IPR021228">
    <property type="entry name" value="BrxD"/>
</dbReference>
<dbReference type="Proteomes" id="UP000176244">
    <property type="component" value="Unassembled WGS sequence"/>
</dbReference>
<proteinExistence type="predicted"/>
<evidence type="ECO:0000313" key="2">
    <source>
        <dbReference type="Proteomes" id="UP000176244"/>
    </source>
</evidence>
<evidence type="ECO:0000313" key="1">
    <source>
        <dbReference type="EMBL" id="OFV71420.1"/>
    </source>
</evidence>
<sequence length="444" mass="50188">MAPTISRRESGALINSLTAGVVPRIGLRHIAVGRKNEVNAFLNDMNTIEDGGASFRLISGQYGSGKSFLLQMIRNNAMDKNFVVADADLSPERRLTGSKGQGLSTYRELLQHLSTPTRPDGGSLEAILQKWIMGLQSAVSKESGYRPNEPQLVGAVSERIAETMMELSELAYGFAFSNVIDSYWRGMKTGDDDLKQNALRWLRGEYATKTEAKKDLPVDCIIEDGSWYEILKLFAVFVKKAGYKGLLVFLDEGVNLYKIPHKQARDSNYEKLLTIFNDTMQGKAQNIGVFFSGTPQFIYDERRGLFNYDALRTRLEDNRFSSQNFVDFTTPVIKLNQLSPEELFILMERLCELHSAHYNYDCRLGEHELTVFLKTVVSRLGADQLLTPREITRDFLGLLNILYQNPETSFDALMNEQNYTVKSAESDPETINSDHDDLFAEFDI</sequence>